<dbReference type="InterPro" id="IPR011659">
    <property type="entry name" value="WD40"/>
</dbReference>
<dbReference type="AlphaFoldDB" id="A0A975NZQ1"/>
<accession>A0A975NZQ1</accession>
<evidence type="ECO:0000313" key="3">
    <source>
        <dbReference type="Proteomes" id="UP000676951"/>
    </source>
</evidence>
<reference evidence="2 3" key="1">
    <citation type="submission" date="2021-06" db="EMBL/GenBank/DDBJ databases">
        <title>Bradyrhizobium sp. S2-11-4 Genome sequencing.</title>
        <authorList>
            <person name="Jin L."/>
        </authorList>
    </citation>
    <scope>NUCLEOTIDE SEQUENCE [LARGE SCALE GENOMIC DNA]</scope>
    <source>
        <strain evidence="2 3">S2-11-4</strain>
    </source>
</reference>
<dbReference type="Gene3D" id="2.120.10.30">
    <property type="entry name" value="TolB, C-terminal domain"/>
    <property type="match status" value="1"/>
</dbReference>
<evidence type="ECO:0008006" key="4">
    <source>
        <dbReference type="Google" id="ProtNLM"/>
    </source>
</evidence>
<proteinExistence type="predicted"/>
<evidence type="ECO:0000256" key="1">
    <source>
        <dbReference type="SAM" id="Phobius"/>
    </source>
</evidence>
<sequence>MKKLKYALISVIVFLLVVVGGSVTTVVWWFSSCQGHMQQCYASFRGATSGVDRLTQERQRSIHGGFTASLSTVAFQIPLGDETEGIVVLDRVGDGERLIATKNYTHWSPRFSLDGERLVFVRQMVGGKDRELLSCETSTWHCSILFRTQAALSSPVDAGNGNVIFSTTVQRADGGRGVDVFVVRKGQAPVRLTNYEAYALSPISVGGNKIAFGAEGKRGFEPSPCADRDSLKCDKSDIYVLEFDPSNAAIPNKPTALAPRFAVAGYSTSPILSGDGKRMAFLNTNRKGNPWRYNIAVADINGVVDGGFSVEGSAFSSGAFVGDTLLVNELFDDHYRILSADLSSRRVTGMGMKHSPEHLRTIEPITLLVDGQSATW</sequence>
<keyword evidence="1" id="KW-1133">Transmembrane helix</keyword>
<dbReference type="Proteomes" id="UP000676951">
    <property type="component" value="Chromosome"/>
</dbReference>
<dbReference type="Pfam" id="PF07676">
    <property type="entry name" value="PD40"/>
    <property type="match status" value="1"/>
</dbReference>
<gene>
    <name evidence="2" type="ORF">KMZ93_23895</name>
</gene>
<keyword evidence="1" id="KW-0472">Membrane</keyword>
<protein>
    <recommendedName>
        <fullName evidence="4">Protein TolB</fullName>
    </recommendedName>
</protein>
<organism evidence="2 3">
    <name type="scientific">Bradyrhizobium sediminis</name>
    <dbReference type="NCBI Taxonomy" id="2840469"/>
    <lineage>
        <taxon>Bacteria</taxon>
        <taxon>Pseudomonadati</taxon>
        <taxon>Pseudomonadota</taxon>
        <taxon>Alphaproteobacteria</taxon>
        <taxon>Hyphomicrobiales</taxon>
        <taxon>Nitrobacteraceae</taxon>
        <taxon>Bradyrhizobium</taxon>
    </lineage>
</organism>
<name>A0A975NZQ1_9BRAD</name>
<feature type="transmembrane region" description="Helical" evidence="1">
    <location>
        <begin position="7"/>
        <end position="30"/>
    </location>
</feature>
<dbReference type="PROSITE" id="PS51257">
    <property type="entry name" value="PROKAR_LIPOPROTEIN"/>
    <property type="match status" value="1"/>
</dbReference>
<dbReference type="SUPFAM" id="SSF50993">
    <property type="entry name" value="Peptidase/esterase 'gauge' domain"/>
    <property type="match status" value="1"/>
</dbReference>
<dbReference type="EMBL" id="CP076136">
    <property type="protein sequence ID" value="QWG22954.1"/>
    <property type="molecule type" value="Genomic_DNA"/>
</dbReference>
<dbReference type="InterPro" id="IPR011042">
    <property type="entry name" value="6-blade_b-propeller_TolB-like"/>
</dbReference>
<keyword evidence="3" id="KW-1185">Reference proteome</keyword>
<dbReference type="RefSeq" id="WP_215603715.1">
    <property type="nucleotide sequence ID" value="NZ_CP076136.1"/>
</dbReference>
<keyword evidence="1" id="KW-0812">Transmembrane</keyword>
<evidence type="ECO:0000313" key="2">
    <source>
        <dbReference type="EMBL" id="QWG22954.1"/>
    </source>
</evidence>